<dbReference type="SMART" id="SM00028">
    <property type="entry name" value="TPR"/>
    <property type="match status" value="3"/>
</dbReference>
<evidence type="ECO:0000256" key="5">
    <source>
        <dbReference type="ARBA" id="ARBA00038253"/>
    </source>
</evidence>
<accession>A0A1T5DTL6</accession>
<evidence type="ECO:0000256" key="4">
    <source>
        <dbReference type="ARBA" id="ARBA00022803"/>
    </source>
</evidence>
<keyword evidence="2" id="KW-0963">Cytoplasm</keyword>
<sequence>MKLKFLAFLAIVLSANSFSGKASVNNASLAGIDHWSVVAPTSVYDSLKIQVKKAAVPANPEALRDYINALQFKELLKSSDNPLPAFPISAGIYNGSLKQDSLTADDQLLMLYRNLGDRKAEAEILSSLGTNAAVDGNLNKAIMFFNDALKINTELVNKPAVVKNYFSLARIYKYKEDLNEALKYNQLIVDEALAVRNNRYLGEAYLNLASIWTAQKKYKEAEAILMNKALPLFAYKLHDKIGSMRTYDQLAEIFAQQKRFSEAKWFYIQSNMVARKMNNSSGIVNSLVSLGHVKMSIGDHQLALTDLREAEQLSISNKYRFKLVEIKSDLSKVYAAMGNKSAASSALSEFTVLKDAILNSNPK</sequence>
<keyword evidence="9" id="KW-1185">Reference proteome</keyword>
<feature type="chain" id="PRO_5012211132" description="Tetratricopeptide repeat-containing protein" evidence="7">
    <location>
        <begin position="23"/>
        <end position="363"/>
    </location>
</feature>
<evidence type="ECO:0000256" key="6">
    <source>
        <dbReference type="PROSITE-ProRule" id="PRU00339"/>
    </source>
</evidence>
<dbReference type="STRING" id="572036.SAMN05661099_2608"/>
<evidence type="ECO:0000256" key="1">
    <source>
        <dbReference type="ARBA" id="ARBA00004496"/>
    </source>
</evidence>
<feature type="signal peptide" evidence="7">
    <location>
        <begin position="1"/>
        <end position="22"/>
    </location>
</feature>
<evidence type="ECO:0000256" key="2">
    <source>
        <dbReference type="ARBA" id="ARBA00022490"/>
    </source>
</evidence>
<dbReference type="GO" id="GO:0005737">
    <property type="term" value="C:cytoplasm"/>
    <property type="evidence" value="ECO:0007669"/>
    <property type="project" value="UniProtKB-SubCell"/>
</dbReference>
<dbReference type="AlphaFoldDB" id="A0A1T5DTL6"/>
<dbReference type="InterPro" id="IPR019734">
    <property type="entry name" value="TPR_rpt"/>
</dbReference>
<evidence type="ECO:0000256" key="3">
    <source>
        <dbReference type="ARBA" id="ARBA00022737"/>
    </source>
</evidence>
<evidence type="ECO:0008006" key="10">
    <source>
        <dbReference type="Google" id="ProtNLM"/>
    </source>
</evidence>
<name>A0A1T5DTL6_9SPHI</name>
<proteinExistence type="inferred from homology"/>
<dbReference type="SUPFAM" id="SSF48452">
    <property type="entry name" value="TPR-like"/>
    <property type="match status" value="2"/>
</dbReference>
<evidence type="ECO:0000313" key="8">
    <source>
        <dbReference type="EMBL" id="SKB75127.1"/>
    </source>
</evidence>
<comment type="similarity">
    <text evidence="5">Belongs to the Rap family.</text>
</comment>
<dbReference type="EMBL" id="FUYR01000002">
    <property type="protein sequence ID" value="SKB75127.1"/>
    <property type="molecule type" value="Genomic_DNA"/>
</dbReference>
<organism evidence="8 9">
    <name type="scientific">Daejeonella lutea</name>
    <dbReference type="NCBI Taxonomy" id="572036"/>
    <lineage>
        <taxon>Bacteria</taxon>
        <taxon>Pseudomonadati</taxon>
        <taxon>Bacteroidota</taxon>
        <taxon>Sphingobacteriia</taxon>
        <taxon>Sphingobacteriales</taxon>
        <taxon>Sphingobacteriaceae</taxon>
        <taxon>Daejeonella</taxon>
    </lineage>
</organism>
<dbReference type="OrthoDB" id="789253at2"/>
<dbReference type="Gene3D" id="1.25.40.10">
    <property type="entry name" value="Tetratricopeptide repeat domain"/>
    <property type="match status" value="2"/>
</dbReference>
<dbReference type="PROSITE" id="PS50005">
    <property type="entry name" value="TPR"/>
    <property type="match status" value="1"/>
</dbReference>
<dbReference type="InterPro" id="IPR011990">
    <property type="entry name" value="TPR-like_helical_dom_sf"/>
</dbReference>
<evidence type="ECO:0000313" key="9">
    <source>
        <dbReference type="Proteomes" id="UP000189981"/>
    </source>
</evidence>
<dbReference type="RefSeq" id="WP_079703098.1">
    <property type="nucleotide sequence ID" value="NZ_FUYR01000002.1"/>
</dbReference>
<gene>
    <name evidence="8" type="ORF">SAMN05661099_2608</name>
</gene>
<feature type="repeat" description="TPR" evidence="6">
    <location>
        <begin position="122"/>
        <end position="155"/>
    </location>
</feature>
<comment type="subcellular location">
    <subcellularLocation>
        <location evidence="1">Cytoplasm</location>
    </subcellularLocation>
</comment>
<protein>
    <recommendedName>
        <fullName evidence="10">Tetratricopeptide repeat-containing protein</fullName>
    </recommendedName>
</protein>
<dbReference type="PANTHER" id="PTHR46630">
    <property type="entry name" value="TETRATRICOPEPTIDE REPEAT PROTEIN 29"/>
    <property type="match status" value="1"/>
</dbReference>
<keyword evidence="3" id="KW-0677">Repeat</keyword>
<evidence type="ECO:0000256" key="7">
    <source>
        <dbReference type="SAM" id="SignalP"/>
    </source>
</evidence>
<dbReference type="PANTHER" id="PTHR46630:SF1">
    <property type="entry name" value="TETRATRICOPEPTIDE REPEAT PROTEIN 29"/>
    <property type="match status" value="1"/>
</dbReference>
<keyword evidence="4 6" id="KW-0802">TPR repeat</keyword>
<dbReference type="InterPro" id="IPR051476">
    <property type="entry name" value="Bac_ResReg_Asp_Phosphatase"/>
</dbReference>
<dbReference type="Proteomes" id="UP000189981">
    <property type="component" value="Unassembled WGS sequence"/>
</dbReference>
<keyword evidence="7" id="KW-0732">Signal</keyword>
<reference evidence="9" key="1">
    <citation type="submission" date="2017-02" db="EMBL/GenBank/DDBJ databases">
        <authorList>
            <person name="Varghese N."/>
            <person name="Submissions S."/>
        </authorList>
    </citation>
    <scope>NUCLEOTIDE SEQUENCE [LARGE SCALE GENOMIC DNA]</scope>
    <source>
        <strain evidence="9">DSM 22385</strain>
    </source>
</reference>